<dbReference type="EMBL" id="BARU01046774">
    <property type="protein sequence ID" value="GAH93394.1"/>
    <property type="molecule type" value="Genomic_DNA"/>
</dbReference>
<feature type="compositionally biased region" description="Polar residues" evidence="1">
    <location>
        <begin position="30"/>
        <end position="39"/>
    </location>
</feature>
<proteinExistence type="predicted"/>
<feature type="region of interest" description="Disordered" evidence="1">
    <location>
        <begin position="1"/>
        <end position="39"/>
    </location>
</feature>
<dbReference type="AlphaFoldDB" id="X1KTB3"/>
<reference evidence="2" key="1">
    <citation type="journal article" date="2014" name="Front. Microbiol.">
        <title>High frequency of phylogenetically diverse reductive dehalogenase-homologous genes in deep subseafloor sedimentary metagenomes.</title>
        <authorList>
            <person name="Kawai M."/>
            <person name="Futagami T."/>
            <person name="Toyoda A."/>
            <person name="Takaki Y."/>
            <person name="Nishi S."/>
            <person name="Hori S."/>
            <person name="Arai W."/>
            <person name="Tsubouchi T."/>
            <person name="Morono Y."/>
            <person name="Uchiyama I."/>
            <person name="Ito T."/>
            <person name="Fujiyama A."/>
            <person name="Inagaki F."/>
            <person name="Takami H."/>
        </authorList>
    </citation>
    <scope>NUCLEOTIDE SEQUENCE</scope>
    <source>
        <strain evidence="2">Expedition CK06-06</strain>
    </source>
</reference>
<protein>
    <submittedName>
        <fullName evidence="2">Uncharacterized protein</fullName>
    </submittedName>
</protein>
<evidence type="ECO:0000313" key="2">
    <source>
        <dbReference type="EMBL" id="GAH93394.1"/>
    </source>
</evidence>
<sequence>MSAKSKPRKSWQEKLADSKGLPKVAKITDKMSNNGYPWE</sequence>
<accession>X1KTB3</accession>
<comment type="caution">
    <text evidence="2">The sequence shown here is derived from an EMBL/GenBank/DDBJ whole genome shotgun (WGS) entry which is preliminary data.</text>
</comment>
<gene>
    <name evidence="2" type="ORF">S03H2_70400</name>
</gene>
<organism evidence="2">
    <name type="scientific">marine sediment metagenome</name>
    <dbReference type="NCBI Taxonomy" id="412755"/>
    <lineage>
        <taxon>unclassified sequences</taxon>
        <taxon>metagenomes</taxon>
        <taxon>ecological metagenomes</taxon>
    </lineage>
</organism>
<name>X1KTB3_9ZZZZ</name>
<evidence type="ECO:0000256" key="1">
    <source>
        <dbReference type="SAM" id="MobiDB-lite"/>
    </source>
</evidence>